<dbReference type="EMBL" id="SNSC02000002">
    <property type="protein sequence ID" value="TID26364.1"/>
    <property type="molecule type" value="Genomic_DNA"/>
</dbReference>
<dbReference type="Proteomes" id="UP000298493">
    <property type="component" value="Unassembled WGS sequence"/>
</dbReference>
<reference evidence="1 2" key="1">
    <citation type="submission" date="2019-04" db="EMBL/GenBank/DDBJ databases">
        <title>High contiguity whole genome sequence and gene annotation resource for two Venturia nashicola isolates.</title>
        <authorList>
            <person name="Prokchorchik M."/>
            <person name="Won K."/>
            <person name="Lee Y."/>
            <person name="Choi E.D."/>
            <person name="Segonzac C."/>
            <person name="Sohn K.H."/>
        </authorList>
    </citation>
    <scope>NUCLEOTIDE SEQUENCE [LARGE SCALE GENOMIC DNA]</scope>
    <source>
        <strain evidence="1 2">PRI2</strain>
    </source>
</reference>
<comment type="caution">
    <text evidence="1">The sequence shown here is derived from an EMBL/GenBank/DDBJ whole genome shotgun (WGS) entry which is preliminary data.</text>
</comment>
<evidence type="ECO:0000313" key="2">
    <source>
        <dbReference type="Proteomes" id="UP000298493"/>
    </source>
</evidence>
<gene>
    <name evidence="1" type="ORF">E6O75_ATG00857</name>
</gene>
<proteinExistence type="predicted"/>
<accession>A0A4Z1PFB7</accession>
<sequence length="109" mass="12282">MSDAPTYLPLPASMIESRKSTRDLWTSLPVPTRASKRKAEDDGALELQRKSFRSELGDLLKDMPAPNTNSDTYAFEGITTKQQWKKLMYKLRVSGAFPVAYNMKLLLGV</sequence>
<protein>
    <submittedName>
        <fullName evidence="1">Uncharacterized protein</fullName>
    </submittedName>
</protein>
<organism evidence="1 2">
    <name type="scientific">Venturia nashicola</name>
    <dbReference type="NCBI Taxonomy" id="86259"/>
    <lineage>
        <taxon>Eukaryota</taxon>
        <taxon>Fungi</taxon>
        <taxon>Dikarya</taxon>
        <taxon>Ascomycota</taxon>
        <taxon>Pezizomycotina</taxon>
        <taxon>Dothideomycetes</taxon>
        <taxon>Pleosporomycetidae</taxon>
        <taxon>Venturiales</taxon>
        <taxon>Venturiaceae</taxon>
        <taxon>Venturia</taxon>
    </lineage>
</organism>
<evidence type="ECO:0000313" key="1">
    <source>
        <dbReference type="EMBL" id="TID26364.1"/>
    </source>
</evidence>
<keyword evidence="2" id="KW-1185">Reference proteome</keyword>
<name>A0A4Z1PFB7_9PEZI</name>
<dbReference type="AlphaFoldDB" id="A0A4Z1PFB7"/>